<keyword evidence="2" id="KW-0472">Membrane</keyword>
<organism evidence="3 4">
    <name type="scientific">Agromyces lapidis</name>
    <dbReference type="NCBI Taxonomy" id="279574"/>
    <lineage>
        <taxon>Bacteria</taxon>
        <taxon>Bacillati</taxon>
        <taxon>Actinomycetota</taxon>
        <taxon>Actinomycetes</taxon>
        <taxon>Micrococcales</taxon>
        <taxon>Microbacteriaceae</taxon>
        <taxon>Agromyces</taxon>
    </lineage>
</organism>
<dbReference type="InterPro" id="IPR010718">
    <property type="entry name" value="DUF1294"/>
</dbReference>
<evidence type="ECO:0000256" key="2">
    <source>
        <dbReference type="SAM" id="Phobius"/>
    </source>
</evidence>
<protein>
    <submittedName>
        <fullName evidence="3">DUF1294 domain-containing protein</fullName>
    </submittedName>
</protein>
<keyword evidence="2" id="KW-0812">Transmembrane</keyword>
<dbReference type="EMBL" id="JBHMBL010000003">
    <property type="protein sequence ID" value="MFB9643349.1"/>
    <property type="molecule type" value="Genomic_DNA"/>
</dbReference>
<feature type="transmembrane region" description="Helical" evidence="2">
    <location>
        <begin position="120"/>
        <end position="141"/>
    </location>
</feature>
<gene>
    <name evidence="3" type="ORF">ACFFQV_13710</name>
</gene>
<feature type="transmembrane region" description="Helical" evidence="2">
    <location>
        <begin position="57"/>
        <end position="77"/>
    </location>
</feature>
<accession>A0ABV5SSM0</accession>
<keyword evidence="4" id="KW-1185">Reference proteome</keyword>
<dbReference type="RefSeq" id="WP_212277361.1">
    <property type="nucleotide sequence ID" value="NZ_BAAANI010000004.1"/>
</dbReference>
<reference evidence="3 4" key="1">
    <citation type="submission" date="2024-09" db="EMBL/GenBank/DDBJ databases">
        <authorList>
            <person name="Sun Q."/>
            <person name="Mori K."/>
        </authorList>
    </citation>
    <scope>NUCLEOTIDE SEQUENCE [LARGE SCALE GENOMIC DNA]</scope>
    <source>
        <strain evidence="3 4">JCM 14321</strain>
    </source>
</reference>
<sequence>MAGDSRTVPRGPSRAAQGDRDLSRPLPATLSWGVLVGFALVLLGALVLAAVPWWVGAWYGGLSIVAFAAYGIDKAAARRGAGRVPERTLHLVDLVGGWPGALAAQQLFRHKTRKRRFRRVFWAGVVGNLLALAAFVVWLGASR</sequence>
<keyword evidence="2" id="KW-1133">Transmembrane helix</keyword>
<dbReference type="Proteomes" id="UP001589667">
    <property type="component" value="Unassembled WGS sequence"/>
</dbReference>
<evidence type="ECO:0000256" key="1">
    <source>
        <dbReference type="SAM" id="MobiDB-lite"/>
    </source>
</evidence>
<feature type="transmembrane region" description="Helical" evidence="2">
    <location>
        <begin position="30"/>
        <end position="51"/>
    </location>
</feature>
<evidence type="ECO:0000313" key="3">
    <source>
        <dbReference type="EMBL" id="MFB9643349.1"/>
    </source>
</evidence>
<proteinExistence type="predicted"/>
<comment type="caution">
    <text evidence="3">The sequence shown here is derived from an EMBL/GenBank/DDBJ whole genome shotgun (WGS) entry which is preliminary data.</text>
</comment>
<name>A0ABV5SSM0_9MICO</name>
<feature type="region of interest" description="Disordered" evidence="1">
    <location>
        <begin position="1"/>
        <end position="20"/>
    </location>
</feature>
<dbReference type="Pfam" id="PF06961">
    <property type="entry name" value="DUF1294"/>
    <property type="match status" value="1"/>
</dbReference>
<evidence type="ECO:0000313" key="4">
    <source>
        <dbReference type="Proteomes" id="UP001589667"/>
    </source>
</evidence>